<feature type="transmembrane region" description="Helical" evidence="10">
    <location>
        <begin position="350"/>
        <end position="370"/>
    </location>
</feature>
<evidence type="ECO:0000256" key="7">
    <source>
        <dbReference type="ARBA" id="ARBA00022946"/>
    </source>
</evidence>
<evidence type="ECO:0000256" key="4">
    <source>
        <dbReference type="ARBA" id="ARBA00022670"/>
    </source>
</evidence>
<evidence type="ECO:0000256" key="9">
    <source>
        <dbReference type="ARBA" id="ARBA00023136"/>
    </source>
</evidence>
<keyword evidence="4 12" id="KW-0645">Protease</keyword>
<evidence type="ECO:0000256" key="3">
    <source>
        <dbReference type="ARBA" id="ARBA00007931"/>
    </source>
</evidence>
<evidence type="ECO:0000259" key="11">
    <source>
        <dbReference type="Pfam" id="PF02163"/>
    </source>
</evidence>
<feature type="domain" description="Peptidase M50" evidence="11">
    <location>
        <begin position="53"/>
        <end position="256"/>
    </location>
</feature>
<keyword evidence="13" id="KW-1185">Reference proteome</keyword>
<evidence type="ECO:0000313" key="13">
    <source>
        <dbReference type="Proteomes" id="UP000004478"/>
    </source>
</evidence>
<feature type="transmembrane region" description="Helical" evidence="10">
    <location>
        <begin position="317"/>
        <end position="338"/>
    </location>
</feature>
<sequence>MYKPKEYFVHCLLLVLTVLATTLAGGEWLYGKSILGKDERALDWEYFIKSMQFSIPFIGILFVHEMGHLLTSIRHKVKSSLPYFIPGWLGFLGAPSIGTFGAIIQMKSFVNSRRKFFDIGVAGPLAGFIVAFAVLWYGFTHLPEADYIYQIHPEYLDPDFKGHAEEEGYINLRLGYNFLFFLMEKGLADPERMPNMYEVIHFPFLFAGYLALFFTALNLLPIGQLDGGHVIFGLFPKQHQLISLVFFTAFVFYAGLGIINPYQDISQLLIRIPLYIGFLYILYRKVRLTNDTKWTIILLIAALQYGLNFIFPTLEGYSGWLLFAFLLGRVMGIEHPEVSGTREMNQGRKVIAWLAILIFLLCFTPQPFIFE</sequence>
<dbReference type="PANTHER" id="PTHR31412">
    <property type="entry name" value="ZINC METALLOPROTEASE EGY1"/>
    <property type="match status" value="1"/>
</dbReference>
<proteinExistence type="inferred from homology"/>
<evidence type="ECO:0000313" key="12">
    <source>
        <dbReference type="EMBL" id="EKB48485.1"/>
    </source>
</evidence>
<dbReference type="OrthoDB" id="921763at2"/>
<dbReference type="AlphaFoldDB" id="K1KWF1"/>
<evidence type="ECO:0000256" key="2">
    <source>
        <dbReference type="ARBA" id="ARBA00004141"/>
    </source>
</evidence>
<feature type="transmembrane region" description="Helical" evidence="10">
    <location>
        <begin position="241"/>
        <end position="259"/>
    </location>
</feature>
<dbReference type="Proteomes" id="UP000004478">
    <property type="component" value="Unassembled WGS sequence"/>
</dbReference>
<dbReference type="GO" id="GO:0016020">
    <property type="term" value="C:membrane"/>
    <property type="evidence" value="ECO:0007669"/>
    <property type="project" value="UniProtKB-SubCell"/>
</dbReference>
<reference evidence="12 13" key="1">
    <citation type="journal article" date="2012" name="J. Bacteriol.">
        <title>Draft Genome Sequence of Cecembia lonarensis Strain LW9T, Isolated from Lonar Lake, a Haloalkaline Lake in India.</title>
        <authorList>
            <person name="Shivaji S."/>
            <person name="Ara S."/>
            <person name="Singh A."/>
            <person name="Pinnaka A.K."/>
        </authorList>
    </citation>
    <scope>NUCLEOTIDE SEQUENCE [LARGE SCALE GENOMIC DNA]</scope>
    <source>
        <strain evidence="12 13">LW9</strain>
    </source>
</reference>
<keyword evidence="7" id="KW-0809">Transit peptide</keyword>
<feature type="transmembrane region" description="Helical" evidence="10">
    <location>
        <begin position="116"/>
        <end position="139"/>
    </location>
</feature>
<evidence type="ECO:0000256" key="1">
    <source>
        <dbReference type="ARBA" id="ARBA00001947"/>
    </source>
</evidence>
<evidence type="ECO:0000256" key="10">
    <source>
        <dbReference type="SAM" id="Phobius"/>
    </source>
</evidence>
<protein>
    <submittedName>
        <fullName evidence="12">Zn-dependent protease</fullName>
    </submittedName>
</protein>
<dbReference type="InterPro" id="IPR044838">
    <property type="entry name" value="EGY1-like"/>
</dbReference>
<name>K1KWF1_CECL9</name>
<accession>K1KWF1</accession>
<keyword evidence="9 10" id="KW-0472">Membrane</keyword>
<comment type="similarity">
    <text evidence="3">Belongs to the peptidase M50B family.</text>
</comment>
<evidence type="ECO:0000256" key="5">
    <source>
        <dbReference type="ARBA" id="ARBA00022692"/>
    </source>
</evidence>
<comment type="subcellular location">
    <subcellularLocation>
        <location evidence="2">Membrane</location>
        <topology evidence="2">Multi-pass membrane protein</topology>
    </subcellularLocation>
</comment>
<organism evidence="12 13">
    <name type="scientific">Cecembia lonarensis (strain CCUG 58316 / KCTC 22772 / LW9)</name>
    <dbReference type="NCBI Taxonomy" id="1225176"/>
    <lineage>
        <taxon>Bacteria</taxon>
        <taxon>Pseudomonadati</taxon>
        <taxon>Bacteroidota</taxon>
        <taxon>Cytophagia</taxon>
        <taxon>Cytophagales</taxon>
        <taxon>Cyclobacteriaceae</taxon>
        <taxon>Cecembia</taxon>
    </lineage>
</organism>
<keyword evidence="6" id="KW-0378">Hydrolase</keyword>
<comment type="cofactor">
    <cofactor evidence="1">
        <name>Zn(2+)</name>
        <dbReference type="ChEBI" id="CHEBI:29105"/>
    </cofactor>
</comment>
<keyword evidence="8 10" id="KW-1133">Transmembrane helix</keyword>
<evidence type="ECO:0000256" key="6">
    <source>
        <dbReference type="ARBA" id="ARBA00022801"/>
    </source>
</evidence>
<feature type="transmembrane region" description="Helical" evidence="10">
    <location>
        <begin position="200"/>
        <end position="220"/>
    </location>
</feature>
<keyword evidence="5 10" id="KW-0812">Transmembrane</keyword>
<dbReference type="Pfam" id="PF02163">
    <property type="entry name" value="Peptidase_M50"/>
    <property type="match status" value="1"/>
</dbReference>
<feature type="transmembrane region" description="Helical" evidence="10">
    <location>
        <begin position="265"/>
        <end position="282"/>
    </location>
</feature>
<dbReference type="GO" id="GO:0006508">
    <property type="term" value="P:proteolysis"/>
    <property type="evidence" value="ECO:0007669"/>
    <property type="project" value="UniProtKB-KW"/>
</dbReference>
<feature type="transmembrane region" description="Helical" evidence="10">
    <location>
        <begin position="83"/>
        <end position="104"/>
    </location>
</feature>
<dbReference type="EMBL" id="AMGM01000051">
    <property type="protein sequence ID" value="EKB48485.1"/>
    <property type="molecule type" value="Genomic_DNA"/>
</dbReference>
<gene>
    <name evidence="12" type="ORF">B879_02886</name>
</gene>
<evidence type="ECO:0000256" key="8">
    <source>
        <dbReference type="ARBA" id="ARBA00022989"/>
    </source>
</evidence>
<dbReference type="PANTHER" id="PTHR31412:SF0">
    <property type="entry name" value="ZINC METALLOPROTEASE EGY1, CHLOROPLASTIC-RELATED"/>
    <property type="match status" value="1"/>
</dbReference>
<dbReference type="CDD" id="cd06160">
    <property type="entry name" value="S2P-M50_like_2"/>
    <property type="match status" value="1"/>
</dbReference>
<dbReference type="RefSeq" id="WP_009185907.1">
    <property type="nucleotide sequence ID" value="NZ_AMGM01000051.1"/>
</dbReference>
<comment type="caution">
    <text evidence="12">The sequence shown here is derived from an EMBL/GenBank/DDBJ whole genome shotgun (WGS) entry which is preliminary data.</text>
</comment>
<dbReference type="GO" id="GO:0008233">
    <property type="term" value="F:peptidase activity"/>
    <property type="evidence" value="ECO:0007669"/>
    <property type="project" value="UniProtKB-KW"/>
</dbReference>
<feature type="transmembrane region" description="Helical" evidence="10">
    <location>
        <begin position="294"/>
        <end position="311"/>
    </location>
</feature>
<dbReference type="InterPro" id="IPR008915">
    <property type="entry name" value="Peptidase_M50"/>
</dbReference>